<dbReference type="PANTHER" id="PTHR38605">
    <property type="entry name" value="ATPASE-RELATED"/>
    <property type="match status" value="1"/>
</dbReference>
<gene>
    <name evidence="1" type="ORF">SAMN05421509_103200</name>
</gene>
<name>A0A285VLR6_9GAMM</name>
<dbReference type="AlphaFoldDB" id="A0A285VLR6"/>
<dbReference type="PANTHER" id="PTHR38605:SF1">
    <property type="entry name" value="ATPASE"/>
    <property type="match status" value="1"/>
</dbReference>
<protein>
    <recommendedName>
        <fullName evidence="3">YcjX family protein</fullName>
    </recommendedName>
</protein>
<dbReference type="InterPro" id="IPR007413">
    <property type="entry name" value="YcjX-like"/>
</dbReference>
<dbReference type="EMBL" id="OBQJ01000003">
    <property type="protein sequence ID" value="SOC54156.1"/>
    <property type="molecule type" value="Genomic_DNA"/>
</dbReference>
<accession>A0A285VLR6</accession>
<evidence type="ECO:0000313" key="2">
    <source>
        <dbReference type="Proteomes" id="UP000219023"/>
    </source>
</evidence>
<proteinExistence type="predicted"/>
<reference evidence="1 2" key="1">
    <citation type="submission" date="2017-08" db="EMBL/GenBank/DDBJ databases">
        <authorList>
            <person name="de Groot N.N."/>
        </authorList>
    </citation>
    <scope>NUCLEOTIDE SEQUENCE [LARGE SCALE GENOMIC DNA]</scope>
    <source>
        <strain evidence="1 2">USBA 855</strain>
    </source>
</reference>
<sequence length="482" mass="54622">MPWARFTRTFEAELQSDTVMRRHLTQELHNFIERGRDRQLRLAVTGLSRAGKTAFLTSLVHQLRHAGLEARLDLLRAAREGRLLGAQRVAQPDLGVPRFPYDAAMASLDGTPPHWPAPTRGISELRLTIKHRTRRARGLLGDTATLTLDLIDYPGEWLLDLPLLEHDFLSWSEAQKTAMGRERQRLAATWLSAAEALAPDDEADEDQLAEIASHYAEALRASREAGFADLQPGRFLLPGDLEDAPVLQFFPLPDVNEANRAELDALPETSVYKTLARRFDHYRRHVVKPFYREHFRRFDRQIVLVDVLGALNAGPERFEDLSRALSTLMRSFDYGKRSLMSRLFSPRIDRLAIAATKADHVTPEQHPNVVALLESLLAEPLKDLRYADVPVKALSLASVRATEPREVDNDGQRRPALRGTTLEGEDVLLFPGDVPSRLPEHDFWARQGFDFTAFRPPHRDTPELPHVRMDAALDWLIGDKLK</sequence>
<dbReference type="Proteomes" id="UP000219023">
    <property type="component" value="Unassembled WGS sequence"/>
</dbReference>
<dbReference type="Pfam" id="PF04317">
    <property type="entry name" value="DUF463"/>
    <property type="match status" value="1"/>
</dbReference>
<organism evidence="1 2">
    <name type="scientific">Chromohalobacter canadensis</name>
    <dbReference type="NCBI Taxonomy" id="141389"/>
    <lineage>
        <taxon>Bacteria</taxon>
        <taxon>Pseudomonadati</taxon>
        <taxon>Pseudomonadota</taxon>
        <taxon>Gammaproteobacteria</taxon>
        <taxon>Oceanospirillales</taxon>
        <taxon>Halomonadaceae</taxon>
        <taxon>Chromohalobacter</taxon>
    </lineage>
</organism>
<dbReference type="PIRSF" id="PIRSF019381">
    <property type="entry name" value="YcjX"/>
    <property type="match status" value="1"/>
</dbReference>
<evidence type="ECO:0000313" key="1">
    <source>
        <dbReference type="EMBL" id="SOC54156.1"/>
    </source>
</evidence>
<evidence type="ECO:0008006" key="3">
    <source>
        <dbReference type="Google" id="ProtNLM"/>
    </source>
</evidence>